<feature type="domain" description="Helitron helicase-like" evidence="1">
    <location>
        <begin position="6"/>
        <end position="187"/>
    </location>
</feature>
<dbReference type="OrthoDB" id="2276331at2759"/>
<keyword evidence="3" id="KW-1185">Reference proteome</keyword>
<feature type="non-terminal residue" evidence="2">
    <location>
        <position position="1"/>
    </location>
</feature>
<reference evidence="3" key="1">
    <citation type="submission" date="2015-06" db="EMBL/GenBank/DDBJ databases">
        <title>Expansion of signal transduction pathways in fungi by whole-genome duplication.</title>
        <authorList>
            <consortium name="DOE Joint Genome Institute"/>
            <person name="Corrochano L.M."/>
            <person name="Kuo A."/>
            <person name="Marcet-Houben M."/>
            <person name="Polaino S."/>
            <person name="Salamov A."/>
            <person name="Villalobos J.M."/>
            <person name="Alvarez M.I."/>
            <person name="Avalos J."/>
            <person name="Benito E.P."/>
            <person name="Benoit I."/>
            <person name="Burger G."/>
            <person name="Camino L.P."/>
            <person name="Canovas D."/>
            <person name="Cerda-Olmedo E."/>
            <person name="Cheng J.-F."/>
            <person name="Dominguez A."/>
            <person name="Elias M."/>
            <person name="Eslava A.P."/>
            <person name="Glaser F."/>
            <person name="Grimwood J."/>
            <person name="Gutierrez G."/>
            <person name="Heitman J."/>
            <person name="Henrissat B."/>
            <person name="Iturriaga E.A."/>
            <person name="Lang B.F."/>
            <person name="Lavin J.L."/>
            <person name="Lee S."/>
            <person name="Li W."/>
            <person name="Lindquist E."/>
            <person name="Lopez-Garcia S."/>
            <person name="Luque E.M."/>
            <person name="Marcos A.T."/>
            <person name="Martin J."/>
            <person name="McCluskey K."/>
            <person name="Medina H.R."/>
            <person name="Miralles-Duran A."/>
            <person name="Miyazaki A."/>
            <person name="Munoz-Torres E."/>
            <person name="Oguiza J.A."/>
            <person name="Ohm R."/>
            <person name="Olmedo M."/>
            <person name="Orejas M."/>
            <person name="Ortiz-Castellanos L."/>
            <person name="Pisabarro A.G."/>
            <person name="Rodriguez-Romero J."/>
            <person name="Ruiz-Herrera J."/>
            <person name="Ruiz-Vazquez R."/>
            <person name="Sanz C."/>
            <person name="Schackwitz W."/>
            <person name="Schmutz J."/>
            <person name="Shahriari M."/>
            <person name="Shelest E."/>
            <person name="Silva-Franco F."/>
            <person name="Soanes D."/>
            <person name="Syed K."/>
            <person name="Tagua V.G."/>
            <person name="Talbot N.J."/>
            <person name="Thon M."/>
            <person name="De vries R.P."/>
            <person name="Wiebenga A."/>
            <person name="Yadav J.S."/>
            <person name="Braun E.L."/>
            <person name="Baker S."/>
            <person name="Garre V."/>
            <person name="Horwitz B."/>
            <person name="Torres-Martinez S."/>
            <person name="Idnurm A."/>
            <person name="Herrera-Estrella A."/>
            <person name="Gabaldon T."/>
            <person name="Grigoriev I.V."/>
        </authorList>
    </citation>
    <scope>NUCLEOTIDE SEQUENCE [LARGE SCALE GENOMIC DNA]</scope>
    <source>
        <strain evidence="3">NRRL 1555(-)</strain>
    </source>
</reference>
<dbReference type="PANTHER" id="PTHR45786">
    <property type="entry name" value="DNA BINDING PROTEIN-LIKE"/>
    <property type="match status" value="1"/>
</dbReference>
<dbReference type="RefSeq" id="XP_018294954.1">
    <property type="nucleotide sequence ID" value="XM_018439484.1"/>
</dbReference>
<sequence length="239" mass="27599">ISTVNWYANCLMYRSNSMHLLHRFGHLFQQYIVDMYAKIEHSRLGYYVLNQKKMRAELYSGIQDAVYLNDNDMTNLGWQVIIPSSFLGSPRCMRELYQDAMGIVHYFGKPDLFVTFTCNPTWPEITNSLLGGQSASNRPDLCFHVFHMKLEQLMHDLTKKHILAKVVAHVHVIEFQKRGHPHAHILLILAMADKPPEAFAIISRHMVHELCGEKVCLANVPLACYMKNGRCQKHYPKNA</sequence>
<name>A0A167NZ10_PHYB8</name>
<dbReference type="VEuPathDB" id="FungiDB:PHYBLDRAFT_18833"/>
<dbReference type="AlphaFoldDB" id="A0A167NZ10"/>
<protein>
    <recommendedName>
        <fullName evidence="1">Helitron helicase-like domain-containing protein</fullName>
    </recommendedName>
</protein>
<evidence type="ECO:0000313" key="3">
    <source>
        <dbReference type="Proteomes" id="UP000077315"/>
    </source>
</evidence>
<gene>
    <name evidence="2" type="ORF">PHYBLDRAFT_18833</name>
</gene>
<dbReference type="PANTHER" id="PTHR45786:SF74">
    <property type="entry name" value="ATP-DEPENDENT DNA HELICASE"/>
    <property type="match status" value="1"/>
</dbReference>
<dbReference type="STRING" id="763407.A0A167NZ10"/>
<dbReference type="EMBL" id="KV440975">
    <property type="protein sequence ID" value="OAD76914.1"/>
    <property type="molecule type" value="Genomic_DNA"/>
</dbReference>
<evidence type="ECO:0000313" key="2">
    <source>
        <dbReference type="EMBL" id="OAD76914.1"/>
    </source>
</evidence>
<accession>A0A167NZ10</accession>
<dbReference type="InterPro" id="IPR025476">
    <property type="entry name" value="Helitron_helicase-like"/>
</dbReference>
<evidence type="ECO:0000259" key="1">
    <source>
        <dbReference type="Pfam" id="PF14214"/>
    </source>
</evidence>
<dbReference type="Proteomes" id="UP000077315">
    <property type="component" value="Unassembled WGS sequence"/>
</dbReference>
<proteinExistence type="predicted"/>
<dbReference type="GeneID" id="29000390"/>
<organism evidence="2 3">
    <name type="scientific">Phycomyces blakesleeanus (strain ATCC 8743b / DSM 1359 / FGSC 10004 / NBRC 33097 / NRRL 1555)</name>
    <dbReference type="NCBI Taxonomy" id="763407"/>
    <lineage>
        <taxon>Eukaryota</taxon>
        <taxon>Fungi</taxon>
        <taxon>Fungi incertae sedis</taxon>
        <taxon>Mucoromycota</taxon>
        <taxon>Mucoromycotina</taxon>
        <taxon>Mucoromycetes</taxon>
        <taxon>Mucorales</taxon>
        <taxon>Phycomycetaceae</taxon>
        <taxon>Phycomyces</taxon>
    </lineage>
</organism>
<dbReference type="Pfam" id="PF14214">
    <property type="entry name" value="Helitron_like_N"/>
    <property type="match status" value="1"/>
</dbReference>
<dbReference type="InParanoid" id="A0A167NZ10"/>